<dbReference type="PROSITE" id="PS51450">
    <property type="entry name" value="LRR"/>
    <property type="match status" value="1"/>
</dbReference>
<feature type="compositionally biased region" description="Basic and acidic residues" evidence="1">
    <location>
        <begin position="88"/>
        <end position="101"/>
    </location>
</feature>
<feature type="compositionally biased region" description="Low complexity" evidence="1">
    <location>
        <begin position="9"/>
        <end position="34"/>
    </location>
</feature>
<dbReference type="Proteomes" id="UP000095751">
    <property type="component" value="Unassembled WGS sequence"/>
</dbReference>
<feature type="region of interest" description="Disordered" evidence="1">
    <location>
        <begin position="1"/>
        <end position="34"/>
    </location>
</feature>
<keyword evidence="3" id="KW-1185">Reference proteome</keyword>
<proteinExistence type="predicted"/>
<name>A0A1E7FN08_9STRA</name>
<dbReference type="InParanoid" id="A0A1E7FN08"/>
<dbReference type="OrthoDB" id="1728874at2759"/>
<feature type="region of interest" description="Disordered" evidence="1">
    <location>
        <begin position="240"/>
        <end position="267"/>
    </location>
</feature>
<feature type="region of interest" description="Disordered" evidence="1">
    <location>
        <begin position="88"/>
        <end position="114"/>
    </location>
</feature>
<sequence>MNTTEIHHPTSTSTTTSTSISASTNTSSTNTSTTTVNVPLLSLSLNEKYNHVVIALNEIETSLRIKYHPTLIERAAPLEVDDIKDNAQKDKKEKEKEEHDNIQVNDKQNNQDSIKDEMKVKKEEEENDDNIITTKFNFNILQILDISNNEITHLPGLGQMKNLHTINLNRNWFNTLPIEILQCTKIHTIIASRNFFKPNQESLLLQGINSNLVHLKILDLQYNQKCGRIVHRERINDILNTTTTNTTTNNNTGSPGSPGSRRSASSSRPKIQILMTLWEEIGNIPGTYIGNNASCRTSTLLRSQLEPLGTVALRRRLVCDFNKLPSDPSKVNRSHVMTLLLKEYYKEQLALLPTPTPQPPNNNDDDDDDEKKNDNDNNENDDSSIDYDSLVSNRKSLYLEGTPVSQMKIDEIMIALRKWTTQTGLINKNRERPSIKAQNYMILRKPIITIDNSDNNDNKNKYSNKSRRAIRKAKKQDRYRNIWDLAINILSDIDPNYADKHCTEIAVTYGFKGSPHIDKQNCGPFYGLCMGTFGNGNGSGGGGGGIIVESSARTCININTHNKLAKIDGRTDMDAAAAAGLPEVERYSLIYYETGNNFMKPGPAVFSIPKENRNQL</sequence>
<dbReference type="InterPro" id="IPR032675">
    <property type="entry name" value="LRR_dom_sf"/>
</dbReference>
<gene>
    <name evidence="2" type="ORF">FRACYDRAFT_182016</name>
</gene>
<feature type="compositionally biased region" description="Acidic residues" evidence="1">
    <location>
        <begin position="376"/>
        <end position="385"/>
    </location>
</feature>
<evidence type="ECO:0000313" key="2">
    <source>
        <dbReference type="EMBL" id="OEU19548.1"/>
    </source>
</evidence>
<organism evidence="2 3">
    <name type="scientific">Fragilariopsis cylindrus CCMP1102</name>
    <dbReference type="NCBI Taxonomy" id="635003"/>
    <lineage>
        <taxon>Eukaryota</taxon>
        <taxon>Sar</taxon>
        <taxon>Stramenopiles</taxon>
        <taxon>Ochrophyta</taxon>
        <taxon>Bacillariophyta</taxon>
        <taxon>Bacillariophyceae</taxon>
        <taxon>Bacillariophycidae</taxon>
        <taxon>Bacillariales</taxon>
        <taxon>Bacillariaceae</taxon>
        <taxon>Fragilariopsis</taxon>
    </lineage>
</organism>
<dbReference type="AlphaFoldDB" id="A0A1E7FN08"/>
<evidence type="ECO:0008006" key="4">
    <source>
        <dbReference type="Google" id="ProtNLM"/>
    </source>
</evidence>
<reference evidence="2 3" key="1">
    <citation type="submission" date="2016-09" db="EMBL/GenBank/DDBJ databases">
        <title>Extensive genetic diversity and differential bi-allelic expression allows diatom success in the polar Southern Ocean.</title>
        <authorList>
            <consortium name="DOE Joint Genome Institute"/>
            <person name="Mock T."/>
            <person name="Otillar R.P."/>
            <person name="Strauss J."/>
            <person name="Dupont C."/>
            <person name="Frickenhaus S."/>
            <person name="Maumus F."/>
            <person name="Mcmullan M."/>
            <person name="Sanges R."/>
            <person name="Schmutz J."/>
            <person name="Toseland A."/>
            <person name="Valas R."/>
            <person name="Veluchamy A."/>
            <person name="Ward B.J."/>
            <person name="Allen A."/>
            <person name="Barry K."/>
            <person name="Falciatore A."/>
            <person name="Ferrante M."/>
            <person name="Fortunato A.E."/>
            <person name="Gloeckner G."/>
            <person name="Gruber A."/>
            <person name="Hipkin R."/>
            <person name="Janech M."/>
            <person name="Kroth P."/>
            <person name="Leese F."/>
            <person name="Lindquist E."/>
            <person name="Lyon B.R."/>
            <person name="Martin J."/>
            <person name="Mayer C."/>
            <person name="Parker M."/>
            <person name="Quesneville H."/>
            <person name="Raymond J."/>
            <person name="Uhlig C."/>
            <person name="Valentin K.U."/>
            <person name="Worden A.Z."/>
            <person name="Armbrust E.V."/>
            <person name="Bowler C."/>
            <person name="Green B."/>
            <person name="Moulton V."/>
            <person name="Van Oosterhout C."/>
            <person name="Grigoriev I."/>
        </authorList>
    </citation>
    <scope>NUCLEOTIDE SEQUENCE [LARGE SCALE GENOMIC DNA]</scope>
    <source>
        <strain evidence="2 3">CCMP1102</strain>
    </source>
</reference>
<dbReference type="SUPFAM" id="SSF52058">
    <property type="entry name" value="L domain-like"/>
    <property type="match status" value="1"/>
</dbReference>
<evidence type="ECO:0000256" key="1">
    <source>
        <dbReference type="SAM" id="MobiDB-lite"/>
    </source>
</evidence>
<feature type="compositionally biased region" description="Polar residues" evidence="1">
    <location>
        <begin position="102"/>
        <end position="112"/>
    </location>
</feature>
<accession>A0A1E7FN08</accession>
<feature type="region of interest" description="Disordered" evidence="1">
    <location>
        <begin position="352"/>
        <end position="387"/>
    </location>
</feature>
<evidence type="ECO:0000313" key="3">
    <source>
        <dbReference type="Proteomes" id="UP000095751"/>
    </source>
</evidence>
<dbReference type="KEGG" id="fcy:FRACYDRAFT_182016"/>
<dbReference type="InterPro" id="IPR001611">
    <property type="entry name" value="Leu-rich_rpt"/>
</dbReference>
<dbReference type="EMBL" id="KV784355">
    <property type="protein sequence ID" value="OEU19548.1"/>
    <property type="molecule type" value="Genomic_DNA"/>
</dbReference>
<protein>
    <recommendedName>
        <fullName evidence="4">L domain-like protein</fullName>
    </recommendedName>
</protein>
<dbReference type="Gene3D" id="3.80.10.10">
    <property type="entry name" value="Ribonuclease Inhibitor"/>
    <property type="match status" value="1"/>
</dbReference>